<dbReference type="AlphaFoldDB" id="A0A2K9LLS7"/>
<keyword evidence="4" id="KW-1185">Reference proteome</keyword>
<feature type="chain" id="PRO_5014655774" description="Bacterial surface antigen (D15) domain-containing protein" evidence="2">
    <location>
        <begin position="21"/>
        <end position="949"/>
    </location>
</feature>
<dbReference type="OrthoDB" id="33879at2"/>
<evidence type="ECO:0000313" key="4">
    <source>
        <dbReference type="Proteomes" id="UP000235116"/>
    </source>
</evidence>
<evidence type="ECO:0008006" key="5">
    <source>
        <dbReference type="Google" id="ProtNLM"/>
    </source>
</evidence>
<evidence type="ECO:0000313" key="3">
    <source>
        <dbReference type="EMBL" id="AUM13242.1"/>
    </source>
</evidence>
<dbReference type="PANTHER" id="PTHR36842">
    <property type="entry name" value="PROTEIN TOLB HOMOLOG"/>
    <property type="match status" value="1"/>
</dbReference>
<name>A0A2K9LLS7_9GAMM</name>
<dbReference type="SUPFAM" id="SSF82171">
    <property type="entry name" value="DPP6 N-terminal domain-like"/>
    <property type="match status" value="1"/>
</dbReference>
<dbReference type="Proteomes" id="UP000235116">
    <property type="component" value="Chromosome"/>
</dbReference>
<keyword evidence="2" id="KW-0732">Signal</keyword>
<dbReference type="EMBL" id="CP022684">
    <property type="protein sequence ID" value="AUM13242.1"/>
    <property type="molecule type" value="Genomic_DNA"/>
</dbReference>
<evidence type="ECO:0000256" key="1">
    <source>
        <dbReference type="ARBA" id="ARBA00009820"/>
    </source>
</evidence>
<dbReference type="Gene3D" id="2.120.10.30">
    <property type="entry name" value="TolB, C-terminal domain"/>
    <property type="match status" value="1"/>
</dbReference>
<gene>
    <name evidence="3" type="ORF">Kalk_12760</name>
</gene>
<evidence type="ECO:0000256" key="2">
    <source>
        <dbReference type="SAM" id="SignalP"/>
    </source>
</evidence>
<dbReference type="PANTHER" id="PTHR36842:SF1">
    <property type="entry name" value="PROTEIN TOLB"/>
    <property type="match status" value="1"/>
</dbReference>
<feature type="signal peptide" evidence="2">
    <location>
        <begin position="1"/>
        <end position="20"/>
    </location>
</feature>
<dbReference type="InterPro" id="IPR011042">
    <property type="entry name" value="6-blade_b-propeller_TolB-like"/>
</dbReference>
<dbReference type="RefSeq" id="WP_101894621.1">
    <property type="nucleotide sequence ID" value="NZ_CP022684.1"/>
</dbReference>
<organism evidence="3 4">
    <name type="scientific">Ketobacter alkanivorans</name>
    <dbReference type="NCBI Taxonomy" id="1917421"/>
    <lineage>
        <taxon>Bacteria</taxon>
        <taxon>Pseudomonadati</taxon>
        <taxon>Pseudomonadota</taxon>
        <taxon>Gammaproteobacteria</taxon>
        <taxon>Pseudomonadales</taxon>
        <taxon>Ketobacteraceae</taxon>
        <taxon>Ketobacter</taxon>
    </lineage>
</organism>
<dbReference type="KEGG" id="kak:Kalk_12760"/>
<accession>A0A2K9LLS7</accession>
<proteinExistence type="inferred from homology"/>
<sequence length="949" mass="108306">MHRILALVLCALLCAQAAWSYTPEDTAMLMPGPFQNWKTLETDHFRINYREHHLPFAQRLAAVAEKVYIKQTPRLQWEPKKKTEVVITDTYDGSNGGATVLPFNRFFIFMNAPVEGELLDNAPWIEQVFTHEFVHILHLDQSSGGQTTLRNIFGRFFFAFPQIFSPAWVSEGLAVYEETDASKQFGRGQSAYYDAMMRAEYLNGFRSFSQLSYQGYWGTDWPSGQVYLYGYYFFEFLHAEYGEQKAFEYLQNWNSNIIPWRMQSRAKRVFGLSAEGLWNQFQAYLTKKFEQEMVSLPVVDYTPVVETGRINGNPVWMADGSFYYYREDGRRHPTLQHIDADGNEVQVAEVIEYQQIDVHPQAGVLLSRHTVCNNVDVFADLYRLQDNGAWKRITECGRYPRAAWAHSGERIAAVHTDRGLSQIAILDGRGTLLQLLKPLAAGEVIGHIDWSPDDKKLVAAVRREATGWNLEVLDVERDLWTPLTRNDHLEQRPRFSTDGKWVYFISDQKGMMNVRRMRLQDGQVQTVSRTQTAIVDYSVNADQSSVRVAEYTAQGVVIREQALQSWGDTYAGLWKDRAKVKSIVNQPDYSAEAFTDISDYSPLDTLAPTSWFAFLYADSDDNNWIQFILQGQDVLGFHQWQLAPAYYFDKQEFGGSLSYVAYHRLALLAERELDTVREEAPGIPSVWRQETRYQAVWQQPINSFEGTFEVDFGMGKEDVKRIIDGYGEYDSYRDNFAGVSLNWSDYERYLHSISVENGRKVRLLAEQYDAFGDGYHDGSVYSLDWREYLSLFDNHVLALRAVLGKADDSAKAFQLGNELDELQTLGALIGFGRTGYTLRGYSDNQSQLAGTNLRLYSAEYRLPVGEWFDGYTVLPVGLGKAGLHLFVDHGAAWSAGQNKDYYTGIGAELRPDLLIGYSTLKLESTLGFAKGLDDEIGETTVYLRLGASF</sequence>
<protein>
    <recommendedName>
        <fullName evidence="5">Bacterial surface antigen (D15) domain-containing protein</fullName>
    </recommendedName>
</protein>
<dbReference type="Gene3D" id="2.40.160.50">
    <property type="entry name" value="membrane protein fhac: a member of the omp85/tpsb transporter family"/>
    <property type="match status" value="1"/>
</dbReference>
<dbReference type="InterPro" id="IPR011659">
    <property type="entry name" value="WD40"/>
</dbReference>
<dbReference type="Pfam" id="PF07676">
    <property type="entry name" value="PD40"/>
    <property type="match status" value="2"/>
</dbReference>
<reference evidence="4" key="1">
    <citation type="submission" date="2017-08" db="EMBL/GenBank/DDBJ databases">
        <title>Direct submision.</title>
        <authorList>
            <person name="Kim S.-J."/>
            <person name="Rhee S.-K."/>
        </authorList>
    </citation>
    <scope>NUCLEOTIDE SEQUENCE [LARGE SCALE GENOMIC DNA]</scope>
    <source>
        <strain evidence="4">GI5</strain>
    </source>
</reference>
<comment type="similarity">
    <text evidence="1">Belongs to the TolB family.</text>
</comment>